<reference evidence="11 12" key="1">
    <citation type="submission" date="2024-04" db="EMBL/GenBank/DDBJ databases">
        <title>Phyllosticta paracitricarpa is synonymous to the EU quarantine fungus P. citricarpa based on phylogenomic analyses.</title>
        <authorList>
            <consortium name="Lawrence Berkeley National Laboratory"/>
            <person name="Van Ingen-Buijs V.A."/>
            <person name="Van Westerhoven A.C."/>
            <person name="Haridas S."/>
            <person name="Skiadas P."/>
            <person name="Martin F."/>
            <person name="Groenewald J.Z."/>
            <person name="Crous P.W."/>
            <person name="Seidl M.F."/>
        </authorList>
    </citation>
    <scope>NUCLEOTIDE SEQUENCE [LARGE SCALE GENOMIC DNA]</scope>
    <source>
        <strain evidence="11 12">CBS 123374</strain>
    </source>
</reference>
<feature type="transmembrane region" description="Helical" evidence="9">
    <location>
        <begin position="96"/>
        <end position="115"/>
    </location>
</feature>
<dbReference type="PRINTS" id="PR00171">
    <property type="entry name" value="SUGRTRNSPORT"/>
</dbReference>
<keyword evidence="6 9" id="KW-0472">Membrane</keyword>
<evidence type="ECO:0000256" key="9">
    <source>
        <dbReference type="SAM" id="Phobius"/>
    </source>
</evidence>
<dbReference type="PROSITE" id="PS50850">
    <property type="entry name" value="MFS"/>
    <property type="match status" value="1"/>
</dbReference>
<evidence type="ECO:0000259" key="10">
    <source>
        <dbReference type="PROSITE" id="PS50850"/>
    </source>
</evidence>
<keyword evidence="5 9" id="KW-1133">Transmembrane helix</keyword>
<evidence type="ECO:0000256" key="2">
    <source>
        <dbReference type="ARBA" id="ARBA00010992"/>
    </source>
</evidence>
<dbReference type="InterPro" id="IPR005829">
    <property type="entry name" value="Sugar_transporter_CS"/>
</dbReference>
<feature type="compositionally biased region" description="Polar residues" evidence="8">
    <location>
        <begin position="21"/>
        <end position="32"/>
    </location>
</feature>
<feature type="region of interest" description="Disordered" evidence="8">
    <location>
        <begin position="1"/>
        <end position="40"/>
    </location>
</feature>
<dbReference type="Pfam" id="PF00083">
    <property type="entry name" value="Sugar_tr"/>
    <property type="match status" value="1"/>
</dbReference>
<dbReference type="InterPro" id="IPR050360">
    <property type="entry name" value="MFS_Sugar_Transporters"/>
</dbReference>
<comment type="caution">
    <text evidence="11">The sequence shown here is derived from an EMBL/GenBank/DDBJ whole genome shotgun (WGS) entry which is preliminary data.</text>
</comment>
<feature type="transmembrane region" description="Helical" evidence="9">
    <location>
        <begin position="440"/>
        <end position="462"/>
    </location>
</feature>
<comment type="subcellular location">
    <subcellularLocation>
        <location evidence="1">Membrane</location>
        <topology evidence="1">Multi-pass membrane protein</topology>
    </subcellularLocation>
</comment>
<evidence type="ECO:0000256" key="3">
    <source>
        <dbReference type="ARBA" id="ARBA00022448"/>
    </source>
</evidence>
<dbReference type="InterPro" id="IPR005828">
    <property type="entry name" value="MFS_sugar_transport-like"/>
</dbReference>
<evidence type="ECO:0000256" key="4">
    <source>
        <dbReference type="ARBA" id="ARBA00022692"/>
    </source>
</evidence>
<evidence type="ECO:0000256" key="8">
    <source>
        <dbReference type="SAM" id="MobiDB-lite"/>
    </source>
</evidence>
<dbReference type="PANTHER" id="PTHR48022">
    <property type="entry name" value="PLASTIDIC GLUCOSE TRANSPORTER 4"/>
    <property type="match status" value="1"/>
</dbReference>
<dbReference type="PANTHER" id="PTHR48022:SF92">
    <property type="entry name" value="LOW AFFINITY GLUCOSE TRANSPORTER MSTE"/>
    <property type="match status" value="1"/>
</dbReference>
<evidence type="ECO:0000256" key="5">
    <source>
        <dbReference type="ARBA" id="ARBA00022989"/>
    </source>
</evidence>
<name>A0ABR1YHX3_9PEZI</name>
<dbReference type="InterPro" id="IPR036259">
    <property type="entry name" value="MFS_trans_sf"/>
</dbReference>
<keyword evidence="3 7" id="KW-0813">Transport</keyword>
<evidence type="ECO:0000313" key="12">
    <source>
        <dbReference type="Proteomes" id="UP001492380"/>
    </source>
</evidence>
<feature type="transmembrane region" description="Helical" evidence="9">
    <location>
        <begin position="122"/>
        <end position="139"/>
    </location>
</feature>
<dbReference type="CDD" id="cd17356">
    <property type="entry name" value="MFS_HXT"/>
    <property type="match status" value="1"/>
</dbReference>
<keyword evidence="12" id="KW-1185">Reference proteome</keyword>
<comment type="similarity">
    <text evidence="2 7">Belongs to the major facilitator superfamily. Sugar transporter (TC 2.A.1.1) family.</text>
</comment>
<feature type="transmembrane region" description="Helical" evidence="9">
    <location>
        <begin position="468"/>
        <end position="489"/>
    </location>
</feature>
<protein>
    <recommendedName>
        <fullName evidence="10">Major facilitator superfamily (MFS) profile domain-containing protein</fullName>
    </recommendedName>
</protein>
<sequence>MGFFSKNEPTHEADPEKHTSEATTPNDSPTRNASREVEQPTGRVPAISILLGAIASVGGFMFGYESGQISGFMQETDFIARFGQNGSFSNARQGTIVGLLCIGTLLGCLISAPVADRIGRKLSISFWAFFYIVGVIIEITSDTKWYQFAIGRLVAGFGIGSLSTCVPMYQSESIPRRIRGAVVSSYQLFITLGIWTAYMINYGTHKDYSNSAQWRIPNGLSALWAILLGSTILFMPESPRWAYRMGRVDEARLQMARLNGCDPDSALINQEIDDIEEKLQAERAGGHHPWYEIFTGPRMLYRTLLGMVLQAGQQLTGANFFFYYGTTIFAQTGLKDSFVTSIILGTVNVVATIAGLWIVENCGRRKALMAGAAWAFMCFMIYSFVGHFILTEGDGSNTQAAGAVMIVFTCLFICAFATTWGPLVWAIVGELYPARYRAICMALATASNWLFNFLISFFSPYITEAIDYLYGLVFGGCCLALFFIVYFFMIETKDRSLEEIDTMYVLHVNPITSAKWDSSSLRQDGAPNTDNLYLTEGGRGIRKDPEAVGGVRGRSVHQEEALPEPKDIESTQA</sequence>
<evidence type="ECO:0000313" key="11">
    <source>
        <dbReference type="EMBL" id="KAK8230344.1"/>
    </source>
</evidence>
<dbReference type="NCBIfam" id="TIGR00879">
    <property type="entry name" value="SP"/>
    <property type="match status" value="1"/>
</dbReference>
<dbReference type="Gene3D" id="1.20.1250.20">
    <property type="entry name" value="MFS general substrate transporter like domains"/>
    <property type="match status" value="1"/>
</dbReference>
<feature type="transmembrane region" description="Helical" evidence="9">
    <location>
        <begin position="212"/>
        <end position="235"/>
    </location>
</feature>
<feature type="transmembrane region" description="Helical" evidence="9">
    <location>
        <begin position="145"/>
        <end position="169"/>
    </location>
</feature>
<feature type="transmembrane region" description="Helical" evidence="9">
    <location>
        <begin position="181"/>
        <end position="200"/>
    </location>
</feature>
<feature type="domain" description="Major facilitator superfamily (MFS) profile" evidence="10">
    <location>
        <begin position="51"/>
        <end position="493"/>
    </location>
</feature>
<evidence type="ECO:0000256" key="6">
    <source>
        <dbReference type="ARBA" id="ARBA00023136"/>
    </source>
</evidence>
<feature type="transmembrane region" description="Helical" evidence="9">
    <location>
        <begin position="44"/>
        <end position="64"/>
    </location>
</feature>
<dbReference type="EMBL" id="JBBWRZ010000008">
    <property type="protein sequence ID" value="KAK8230344.1"/>
    <property type="molecule type" value="Genomic_DNA"/>
</dbReference>
<evidence type="ECO:0000256" key="1">
    <source>
        <dbReference type="ARBA" id="ARBA00004141"/>
    </source>
</evidence>
<feature type="transmembrane region" description="Helical" evidence="9">
    <location>
        <begin position="402"/>
        <end position="428"/>
    </location>
</feature>
<dbReference type="Proteomes" id="UP001492380">
    <property type="component" value="Unassembled WGS sequence"/>
</dbReference>
<feature type="transmembrane region" description="Helical" evidence="9">
    <location>
        <begin position="304"/>
        <end position="326"/>
    </location>
</feature>
<proteinExistence type="inferred from homology"/>
<gene>
    <name evidence="11" type="ORF">HDK90DRAFT_490555</name>
</gene>
<keyword evidence="4 9" id="KW-0812">Transmembrane</keyword>
<dbReference type="PROSITE" id="PS00217">
    <property type="entry name" value="SUGAR_TRANSPORT_2"/>
    <property type="match status" value="1"/>
</dbReference>
<feature type="compositionally biased region" description="Basic and acidic residues" evidence="8">
    <location>
        <begin position="8"/>
        <end position="20"/>
    </location>
</feature>
<feature type="transmembrane region" description="Helical" evidence="9">
    <location>
        <begin position="371"/>
        <end position="390"/>
    </location>
</feature>
<dbReference type="SUPFAM" id="SSF103473">
    <property type="entry name" value="MFS general substrate transporter"/>
    <property type="match status" value="1"/>
</dbReference>
<dbReference type="InterPro" id="IPR020846">
    <property type="entry name" value="MFS_dom"/>
</dbReference>
<feature type="transmembrane region" description="Helical" evidence="9">
    <location>
        <begin position="338"/>
        <end position="359"/>
    </location>
</feature>
<evidence type="ECO:0000256" key="7">
    <source>
        <dbReference type="RuleBase" id="RU003346"/>
    </source>
</evidence>
<dbReference type="PROSITE" id="PS00216">
    <property type="entry name" value="SUGAR_TRANSPORT_1"/>
    <property type="match status" value="1"/>
</dbReference>
<feature type="compositionally biased region" description="Basic and acidic residues" evidence="8">
    <location>
        <begin position="556"/>
        <end position="573"/>
    </location>
</feature>
<feature type="region of interest" description="Disordered" evidence="8">
    <location>
        <begin position="538"/>
        <end position="573"/>
    </location>
</feature>
<accession>A0ABR1YHX3</accession>
<dbReference type="InterPro" id="IPR003663">
    <property type="entry name" value="Sugar/inositol_transpt"/>
</dbReference>
<organism evidence="11 12">
    <name type="scientific">Phyllosticta capitalensis</name>
    <dbReference type="NCBI Taxonomy" id="121624"/>
    <lineage>
        <taxon>Eukaryota</taxon>
        <taxon>Fungi</taxon>
        <taxon>Dikarya</taxon>
        <taxon>Ascomycota</taxon>
        <taxon>Pezizomycotina</taxon>
        <taxon>Dothideomycetes</taxon>
        <taxon>Dothideomycetes incertae sedis</taxon>
        <taxon>Botryosphaeriales</taxon>
        <taxon>Phyllostictaceae</taxon>
        <taxon>Phyllosticta</taxon>
    </lineage>
</organism>